<organism evidence="3">
    <name type="scientific">bioreactor metagenome</name>
    <dbReference type="NCBI Taxonomy" id="1076179"/>
    <lineage>
        <taxon>unclassified sequences</taxon>
        <taxon>metagenomes</taxon>
        <taxon>ecological metagenomes</taxon>
    </lineage>
</organism>
<dbReference type="InterPro" id="IPR002823">
    <property type="entry name" value="DUF112_TM"/>
</dbReference>
<accession>A0A645IHN5</accession>
<comment type="caution">
    <text evidence="3">The sequence shown here is derived from an EMBL/GenBank/DDBJ whole genome shotgun (WGS) entry which is preliminary data.</text>
</comment>
<keyword evidence="1" id="KW-0472">Membrane</keyword>
<feature type="transmembrane region" description="Helical" evidence="1">
    <location>
        <begin position="35"/>
        <end position="65"/>
    </location>
</feature>
<reference evidence="3" key="1">
    <citation type="submission" date="2019-08" db="EMBL/GenBank/DDBJ databases">
        <authorList>
            <person name="Kucharzyk K."/>
            <person name="Murdoch R.W."/>
            <person name="Higgins S."/>
            <person name="Loffler F."/>
        </authorList>
    </citation>
    <scope>NUCLEOTIDE SEQUENCE</scope>
</reference>
<evidence type="ECO:0000313" key="3">
    <source>
        <dbReference type="EMBL" id="MPN50506.1"/>
    </source>
</evidence>
<protein>
    <recommendedName>
        <fullName evidence="2">DUF112 domain-containing protein</fullName>
    </recommendedName>
</protein>
<dbReference type="PANTHER" id="PTHR35342:SF5">
    <property type="entry name" value="TRICARBOXYLIC TRANSPORT PROTEIN"/>
    <property type="match status" value="1"/>
</dbReference>
<dbReference type="EMBL" id="VSSQ01114756">
    <property type="protein sequence ID" value="MPN50506.1"/>
    <property type="molecule type" value="Genomic_DNA"/>
</dbReference>
<dbReference type="Pfam" id="PF01970">
    <property type="entry name" value="TctA"/>
    <property type="match status" value="1"/>
</dbReference>
<feature type="transmembrane region" description="Helical" evidence="1">
    <location>
        <begin position="6"/>
        <end position="23"/>
    </location>
</feature>
<feature type="domain" description="DUF112" evidence="2">
    <location>
        <begin position="1"/>
        <end position="77"/>
    </location>
</feature>
<feature type="transmembrane region" description="Helical" evidence="1">
    <location>
        <begin position="102"/>
        <end position="125"/>
    </location>
</feature>
<dbReference type="AlphaFoldDB" id="A0A645IHN5"/>
<sequence length="137" mass="14972">MFVGNIILAIINIPMAGLLVRVLSVPPRILYPIVLALTFIGTYAIASSTASFYLLLIFGVAGYLLMKAKFPTSPLVLAVIVGNSMEQSFRRAYTLANANFDFLYSSPLCIMLIILTIGAIMLPFIQDALRKKKAQKA</sequence>
<proteinExistence type="predicted"/>
<evidence type="ECO:0000256" key="1">
    <source>
        <dbReference type="SAM" id="Phobius"/>
    </source>
</evidence>
<gene>
    <name evidence="3" type="ORF">SDC9_198133</name>
</gene>
<evidence type="ECO:0000259" key="2">
    <source>
        <dbReference type="Pfam" id="PF01970"/>
    </source>
</evidence>
<keyword evidence="1" id="KW-0812">Transmembrane</keyword>
<name>A0A645IHN5_9ZZZZ</name>
<dbReference type="PANTHER" id="PTHR35342">
    <property type="entry name" value="TRICARBOXYLIC TRANSPORT PROTEIN"/>
    <property type="match status" value="1"/>
</dbReference>
<keyword evidence="1" id="KW-1133">Transmembrane helix</keyword>